<comment type="caution">
    <text evidence="2">The sequence shown here is derived from an EMBL/GenBank/DDBJ whole genome shotgun (WGS) entry which is preliminary data.</text>
</comment>
<keyword evidence="1" id="KW-0472">Membrane</keyword>
<dbReference type="Proteomes" id="UP000276133">
    <property type="component" value="Unassembled WGS sequence"/>
</dbReference>
<proteinExistence type="predicted"/>
<sequence>MRNALNFCTIIFSDRSSHLILIFYWKTSCAPGLLTLNYNAFFISSTIKIENFFILILYLKRYNEKQNKF</sequence>
<evidence type="ECO:0000256" key="1">
    <source>
        <dbReference type="SAM" id="Phobius"/>
    </source>
</evidence>
<reference evidence="2 3" key="1">
    <citation type="journal article" date="2018" name="Sci. Rep.">
        <title>Genomic signatures of local adaptation to the degree of environmental predictability in rotifers.</title>
        <authorList>
            <person name="Franch-Gras L."/>
            <person name="Hahn C."/>
            <person name="Garcia-Roger E.M."/>
            <person name="Carmona M.J."/>
            <person name="Serra M."/>
            <person name="Gomez A."/>
        </authorList>
    </citation>
    <scope>NUCLEOTIDE SEQUENCE [LARGE SCALE GENOMIC DNA]</scope>
    <source>
        <strain evidence="2">HYR1</strain>
    </source>
</reference>
<keyword evidence="1" id="KW-1133">Transmembrane helix</keyword>
<gene>
    <name evidence="2" type="ORF">BpHYR1_010278</name>
</gene>
<accession>A0A3M7P8Y9</accession>
<organism evidence="2 3">
    <name type="scientific">Brachionus plicatilis</name>
    <name type="common">Marine rotifer</name>
    <name type="synonym">Brachionus muelleri</name>
    <dbReference type="NCBI Taxonomy" id="10195"/>
    <lineage>
        <taxon>Eukaryota</taxon>
        <taxon>Metazoa</taxon>
        <taxon>Spiralia</taxon>
        <taxon>Gnathifera</taxon>
        <taxon>Rotifera</taxon>
        <taxon>Eurotatoria</taxon>
        <taxon>Monogononta</taxon>
        <taxon>Pseudotrocha</taxon>
        <taxon>Ploima</taxon>
        <taxon>Brachionidae</taxon>
        <taxon>Brachionus</taxon>
    </lineage>
</organism>
<evidence type="ECO:0000313" key="3">
    <source>
        <dbReference type="Proteomes" id="UP000276133"/>
    </source>
</evidence>
<dbReference type="EMBL" id="REGN01012544">
    <property type="protein sequence ID" value="RMZ95164.1"/>
    <property type="molecule type" value="Genomic_DNA"/>
</dbReference>
<dbReference type="AlphaFoldDB" id="A0A3M7P8Y9"/>
<evidence type="ECO:0000313" key="2">
    <source>
        <dbReference type="EMBL" id="RMZ95164.1"/>
    </source>
</evidence>
<protein>
    <submittedName>
        <fullName evidence="2">Uncharacterized protein</fullName>
    </submittedName>
</protein>
<keyword evidence="3" id="KW-1185">Reference proteome</keyword>
<keyword evidence="1" id="KW-0812">Transmembrane</keyword>
<feature type="transmembrane region" description="Helical" evidence="1">
    <location>
        <begin position="40"/>
        <end position="59"/>
    </location>
</feature>
<name>A0A3M7P8Y9_BRAPC</name>